<organism evidence="2 3">
    <name type="scientific">Araneus ventricosus</name>
    <name type="common">Orbweaver spider</name>
    <name type="synonym">Epeira ventricosa</name>
    <dbReference type="NCBI Taxonomy" id="182803"/>
    <lineage>
        <taxon>Eukaryota</taxon>
        <taxon>Metazoa</taxon>
        <taxon>Ecdysozoa</taxon>
        <taxon>Arthropoda</taxon>
        <taxon>Chelicerata</taxon>
        <taxon>Arachnida</taxon>
        <taxon>Araneae</taxon>
        <taxon>Araneomorphae</taxon>
        <taxon>Entelegynae</taxon>
        <taxon>Araneoidea</taxon>
        <taxon>Araneidae</taxon>
        <taxon>Araneus</taxon>
    </lineage>
</organism>
<dbReference type="EMBL" id="BGPR01003550">
    <property type="protein sequence ID" value="GBM89586.1"/>
    <property type="molecule type" value="Genomic_DNA"/>
</dbReference>
<keyword evidence="3" id="KW-1185">Reference proteome</keyword>
<dbReference type="Pfam" id="PF10545">
    <property type="entry name" value="MADF_DNA_bdg"/>
    <property type="match status" value="1"/>
</dbReference>
<protein>
    <recommendedName>
        <fullName evidence="1">MADF domain-containing protein</fullName>
    </recommendedName>
</protein>
<evidence type="ECO:0000259" key="1">
    <source>
        <dbReference type="Pfam" id="PF10545"/>
    </source>
</evidence>
<dbReference type="AlphaFoldDB" id="A0A4Y2JKD5"/>
<comment type="caution">
    <text evidence="2">The sequence shown here is derived from an EMBL/GenBank/DDBJ whole genome shotgun (WGS) entry which is preliminary data.</text>
</comment>
<evidence type="ECO:0000313" key="3">
    <source>
        <dbReference type="Proteomes" id="UP000499080"/>
    </source>
</evidence>
<dbReference type="InterPro" id="IPR006578">
    <property type="entry name" value="MADF-dom"/>
</dbReference>
<name>A0A4Y2JKD5_ARAVE</name>
<accession>A0A4Y2JKD5</accession>
<sequence>MMEDYLDSERIIQEVEKYPNLYDTRVNEFPNRELKKLAWMAVTRSVVGEKWDQMDEITRSDVVPSVNLPLQDNGEDVSSRSDRKRSILQETKIRLKCLKLKPAGVTSPKLSRIRPVMWGG</sequence>
<proteinExistence type="predicted"/>
<feature type="domain" description="MADF" evidence="1">
    <location>
        <begin position="12"/>
        <end position="46"/>
    </location>
</feature>
<gene>
    <name evidence="2" type="ORF">AVEN_258652_1</name>
</gene>
<evidence type="ECO:0000313" key="2">
    <source>
        <dbReference type="EMBL" id="GBM89586.1"/>
    </source>
</evidence>
<dbReference type="OrthoDB" id="6437731at2759"/>
<reference evidence="2 3" key="1">
    <citation type="journal article" date="2019" name="Sci. Rep.">
        <title>Orb-weaving spider Araneus ventricosus genome elucidates the spidroin gene catalogue.</title>
        <authorList>
            <person name="Kono N."/>
            <person name="Nakamura H."/>
            <person name="Ohtoshi R."/>
            <person name="Moran D.A.P."/>
            <person name="Shinohara A."/>
            <person name="Yoshida Y."/>
            <person name="Fujiwara M."/>
            <person name="Mori M."/>
            <person name="Tomita M."/>
            <person name="Arakawa K."/>
        </authorList>
    </citation>
    <scope>NUCLEOTIDE SEQUENCE [LARGE SCALE GENOMIC DNA]</scope>
</reference>
<dbReference type="Proteomes" id="UP000499080">
    <property type="component" value="Unassembled WGS sequence"/>
</dbReference>